<dbReference type="NCBIfam" id="TIGR03831">
    <property type="entry name" value="YgiT_finger"/>
    <property type="match status" value="1"/>
</dbReference>
<evidence type="ECO:0000313" key="2">
    <source>
        <dbReference type="Proteomes" id="UP001526147"/>
    </source>
</evidence>
<name>A0ABT3DAS5_9BACI</name>
<reference evidence="1 2" key="1">
    <citation type="submission" date="2022-10" db="EMBL/GenBank/DDBJ databases">
        <title>Draft genome assembly of moderately radiation resistant bacterium Metabacillus halosaccharovorans.</title>
        <authorList>
            <person name="Pal S."/>
            <person name="Gopinathan A."/>
        </authorList>
    </citation>
    <scope>NUCLEOTIDE SEQUENCE [LARGE SCALE GENOMIC DNA]</scope>
    <source>
        <strain evidence="1 2">VITHBRA001</strain>
    </source>
</reference>
<gene>
    <name evidence="1" type="ORF">OIH86_00485</name>
</gene>
<dbReference type="Pfam" id="PF14122">
    <property type="entry name" value="YokU"/>
    <property type="match status" value="1"/>
</dbReference>
<dbReference type="EMBL" id="JAOYEY010000011">
    <property type="protein sequence ID" value="MCV9884159.1"/>
    <property type="molecule type" value="Genomic_DNA"/>
</dbReference>
<protein>
    <submittedName>
        <fullName evidence="1">YokU family protein</fullName>
    </submittedName>
</protein>
<dbReference type="Proteomes" id="UP001526147">
    <property type="component" value="Unassembled WGS sequence"/>
</dbReference>
<sequence length="90" mass="10575">MKCEWCEAEGAKEKACTVYWELPDGTRAIEITNTPGVYCSLCGMEYQTEKTIEELEDQLMLIDTKRLKHTIEFDVLMSQPRLLKKNYFKF</sequence>
<dbReference type="CDD" id="cd12870">
    <property type="entry name" value="MqsA"/>
    <property type="match status" value="1"/>
</dbReference>
<evidence type="ECO:0000313" key="1">
    <source>
        <dbReference type="EMBL" id="MCV9884159.1"/>
    </source>
</evidence>
<proteinExistence type="predicted"/>
<organism evidence="1 2">
    <name type="scientific">Metabacillus halosaccharovorans</name>
    <dbReference type="NCBI Taxonomy" id="930124"/>
    <lineage>
        <taxon>Bacteria</taxon>
        <taxon>Bacillati</taxon>
        <taxon>Bacillota</taxon>
        <taxon>Bacilli</taxon>
        <taxon>Bacillales</taxon>
        <taxon>Bacillaceae</taxon>
        <taxon>Metabacillus</taxon>
    </lineage>
</organism>
<comment type="caution">
    <text evidence="1">The sequence shown here is derived from an EMBL/GenBank/DDBJ whole genome shotgun (WGS) entry which is preliminary data.</text>
</comment>
<keyword evidence="2" id="KW-1185">Reference proteome</keyword>
<accession>A0ABT3DAS5</accession>
<dbReference type="InterPro" id="IPR022451">
    <property type="entry name" value="CHP03829_YokU"/>
</dbReference>
<dbReference type="InterPro" id="IPR022453">
    <property type="entry name" value="Znf_MqsA-type"/>
</dbReference>
<dbReference type="NCBIfam" id="TIGR03829">
    <property type="entry name" value="YokU_near_AblA"/>
    <property type="match status" value="1"/>
</dbReference>
<dbReference type="RefSeq" id="WP_026562530.1">
    <property type="nucleotide sequence ID" value="NZ_CP162630.1"/>
</dbReference>